<evidence type="ECO:0000313" key="10">
    <source>
        <dbReference type="EMBL" id="AFZ49837.1"/>
    </source>
</evidence>
<dbReference type="RefSeq" id="WP_015228846.1">
    <property type="nucleotide sequence ID" value="NC_019780.1"/>
</dbReference>
<dbReference type="OrthoDB" id="9807740at2"/>
<protein>
    <recommendedName>
        <fullName evidence="9">Endoribonuclease YbeY</fullName>
        <ecNumber evidence="9">3.1.-.-</ecNumber>
    </recommendedName>
</protein>
<dbReference type="KEGG" id="dsl:Dacsa_1135"/>
<evidence type="ECO:0000256" key="2">
    <source>
        <dbReference type="ARBA" id="ARBA00022517"/>
    </source>
</evidence>
<proteinExistence type="inferred from homology"/>
<evidence type="ECO:0000256" key="1">
    <source>
        <dbReference type="ARBA" id="ARBA00010875"/>
    </source>
</evidence>
<dbReference type="PROSITE" id="PS01306">
    <property type="entry name" value="UPF0054"/>
    <property type="match status" value="1"/>
</dbReference>
<keyword evidence="3 9" id="KW-0698">rRNA processing</keyword>
<evidence type="ECO:0000256" key="6">
    <source>
        <dbReference type="ARBA" id="ARBA00022759"/>
    </source>
</evidence>
<dbReference type="PANTHER" id="PTHR46986">
    <property type="entry name" value="ENDORIBONUCLEASE YBEY, CHLOROPLASTIC"/>
    <property type="match status" value="1"/>
</dbReference>
<comment type="cofactor">
    <cofactor evidence="9">
        <name>Zn(2+)</name>
        <dbReference type="ChEBI" id="CHEBI:29105"/>
    </cofactor>
    <text evidence="9">Binds 1 zinc ion.</text>
</comment>
<name>K9YTK6_DACS8</name>
<dbReference type="InterPro" id="IPR020549">
    <property type="entry name" value="YbeY_CS"/>
</dbReference>
<dbReference type="EMBL" id="CP003944">
    <property type="protein sequence ID" value="AFZ49837.1"/>
    <property type="molecule type" value="Genomic_DNA"/>
</dbReference>
<dbReference type="GO" id="GO:0004521">
    <property type="term" value="F:RNA endonuclease activity"/>
    <property type="evidence" value="ECO:0007669"/>
    <property type="project" value="UniProtKB-UniRule"/>
</dbReference>
<evidence type="ECO:0000256" key="9">
    <source>
        <dbReference type="HAMAP-Rule" id="MF_00009"/>
    </source>
</evidence>
<dbReference type="InterPro" id="IPR002036">
    <property type="entry name" value="YbeY"/>
</dbReference>
<comment type="similarity">
    <text evidence="1 9">Belongs to the endoribonuclease YbeY family.</text>
</comment>
<accession>K9YTK6</accession>
<dbReference type="PANTHER" id="PTHR46986:SF1">
    <property type="entry name" value="ENDORIBONUCLEASE YBEY, CHLOROPLASTIC"/>
    <property type="match status" value="1"/>
</dbReference>
<keyword evidence="7 9" id="KW-0378">Hydrolase</keyword>
<comment type="function">
    <text evidence="9">Single strand-specific metallo-endoribonuclease involved in late-stage 70S ribosome quality control and in maturation of the 3' terminus of the 16S rRNA.</text>
</comment>
<dbReference type="GO" id="GO:0005737">
    <property type="term" value="C:cytoplasm"/>
    <property type="evidence" value="ECO:0007669"/>
    <property type="project" value="UniProtKB-SubCell"/>
</dbReference>
<keyword evidence="9" id="KW-0963">Cytoplasm</keyword>
<dbReference type="eggNOG" id="COG0319">
    <property type="taxonomic scope" value="Bacteria"/>
</dbReference>
<dbReference type="Proteomes" id="UP000010482">
    <property type="component" value="Chromosome"/>
</dbReference>
<dbReference type="GO" id="GO:0004222">
    <property type="term" value="F:metalloendopeptidase activity"/>
    <property type="evidence" value="ECO:0007669"/>
    <property type="project" value="InterPro"/>
</dbReference>
<reference evidence="10" key="1">
    <citation type="submission" date="2012-04" db="EMBL/GenBank/DDBJ databases">
        <title>Finished genome of Dactylococcopsis salina PCC 8305.</title>
        <authorList>
            <consortium name="US DOE Joint Genome Institute"/>
            <person name="Gugger M."/>
            <person name="Coursin T."/>
            <person name="Rippka R."/>
            <person name="Tandeau De Marsac N."/>
            <person name="Huntemann M."/>
            <person name="Wei C.-L."/>
            <person name="Han J."/>
            <person name="Detter J.C."/>
            <person name="Han C."/>
            <person name="Tapia R."/>
            <person name="Daligault H."/>
            <person name="Chen A."/>
            <person name="Krypides N."/>
            <person name="Mavromatis K."/>
            <person name="Markowitz V."/>
            <person name="Szeto E."/>
            <person name="Ivanova N."/>
            <person name="Ovchinnikova G."/>
            <person name="Pagani I."/>
            <person name="Pati A."/>
            <person name="Goodwin L."/>
            <person name="Peters L."/>
            <person name="Pitluck S."/>
            <person name="Woyke T."/>
            <person name="Kerfeld C."/>
        </authorList>
    </citation>
    <scope>NUCLEOTIDE SEQUENCE [LARGE SCALE GENOMIC DNA]</scope>
    <source>
        <strain evidence="10">PCC 8305</strain>
    </source>
</reference>
<dbReference type="SUPFAM" id="SSF55486">
    <property type="entry name" value="Metalloproteases ('zincins'), catalytic domain"/>
    <property type="match status" value="1"/>
</dbReference>
<keyword evidence="11" id="KW-1185">Reference proteome</keyword>
<dbReference type="GO" id="GO:0006364">
    <property type="term" value="P:rRNA processing"/>
    <property type="evidence" value="ECO:0007669"/>
    <property type="project" value="UniProtKB-UniRule"/>
</dbReference>
<dbReference type="EC" id="3.1.-.-" evidence="9"/>
<keyword evidence="8 9" id="KW-0862">Zinc</keyword>
<sequence>MSVSVTINIQEHHKQASLPNRTVWENWFQTWVQHLENQLPQAEAYELTLCLSDDAEIKALNAQYRQKNQPTDVLAFASLETPFPSGEAFEGEPLYLGDIIISVETAQEQATENEHSLTQELAWLAVHGLLHLLGWDHPDEKTLEAMLTYQETLLVMSGHK</sequence>
<evidence type="ECO:0000256" key="4">
    <source>
        <dbReference type="ARBA" id="ARBA00022722"/>
    </source>
</evidence>
<evidence type="ECO:0000313" key="11">
    <source>
        <dbReference type="Proteomes" id="UP000010482"/>
    </source>
</evidence>
<organism evidence="10 11">
    <name type="scientific">Dactylococcopsis salina (strain PCC 8305)</name>
    <name type="common">Myxobactron salinum</name>
    <dbReference type="NCBI Taxonomy" id="13035"/>
    <lineage>
        <taxon>Bacteria</taxon>
        <taxon>Bacillati</taxon>
        <taxon>Cyanobacteriota</taxon>
        <taxon>Cyanophyceae</taxon>
        <taxon>Nodosilineales</taxon>
        <taxon>Cymatolegaceae</taxon>
        <taxon>Dactylococcopsis</taxon>
    </lineage>
</organism>
<keyword evidence="4 9" id="KW-0540">Nuclease</keyword>
<dbReference type="GO" id="GO:0008270">
    <property type="term" value="F:zinc ion binding"/>
    <property type="evidence" value="ECO:0007669"/>
    <property type="project" value="UniProtKB-UniRule"/>
</dbReference>
<keyword evidence="5 9" id="KW-0479">Metal-binding</keyword>
<evidence type="ECO:0000256" key="3">
    <source>
        <dbReference type="ARBA" id="ARBA00022552"/>
    </source>
</evidence>
<evidence type="ECO:0000256" key="5">
    <source>
        <dbReference type="ARBA" id="ARBA00022723"/>
    </source>
</evidence>
<feature type="binding site" evidence="9">
    <location>
        <position position="127"/>
    </location>
    <ligand>
        <name>Zn(2+)</name>
        <dbReference type="ChEBI" id="CHEBI:29105"/>
        <note>catalytic</note>
    </ligand>
</feature>
<comment type="subcellular location">
    <subcellularLocation>
        <location evidence="9">Cytoplasm</location>
    </subcellularLocation>
</comment>
<gene>
    <name evidence="9" type="primary">ybeY</name>
    <name evidence="10" type="ORF">Dacsa_1135</name>
</gene>
<evidence type="ECO:0000256" key="7">
    <source>
        <dbReference type="ARBA" id="ARBA00022801"/>
    </source>
</evidence>
<dbReference type="PATRIC" id="fig|13035.3.peg.1275"/>
<dbReference type="HOGENOM" id="CLU_106710_3_0_3"/>
<feature type="binding site" evidence="9">
    <location>
        <position position="131"/>
    </location>
    <ligand>
        <name>Zn(2+)</name>
        <dbReference type="ChEBI" id="CHEBI:29105"/>
        <note>catalytic</note>
    </ligand>
</feature>
<dbReference type="InterPro" id="IPR023091">
    <property type="entry name" value="MetalPrtase_cat_dom_sf_prd"/>
</dbReference>
<dbReference type="AlphaFoldDB" id="K9YTK6"/>
<feature type="binding site" evidence="9">
    <location>
        <position position="137"/>
    </location>
    <ligand>
        <name>Zn(2+)</name>
        <dbReference type="ChEBI" id="CHEBI:29105"/>
        <note>catalytic</note>
    </ligand>
</feature>
<dbReference type="STRING" id="13035.Dacsa_1135"/>
<keyword evidence="6 9" id="KW-0255">Endonuclease</keyword>
<evidence type="ECO:0000256" key="8">
    <source>
        <dbReference type="ARBA" id="ARBA00022833"/>
    </source>
</evidence>
<dbReference type="Pfam" id="PF02130">
    <property type="entry name" value="YbeY"/>
    <property type="match status" value="1"/>
</dbReference>
<keyword evidence="2 9" id="KW-0690">Ribosome biogenesis</keyword>
<dbReference type="NCBIfam" id="TIGR00043">
    <property type="entry name" value="rRNA maturation RNase YbeY"/>
    <property type="match status" value="1"/>
</dbReference>
<dbReference type="HAMAP" id="MF_00009">
    <property type="entry name" value="Endoribonucl_YbeY"/>
    <property type="match status" value="1"/>
</dbReference>
<dbReference type="Gene3D" id="3.40.390.30">
    <property type="entry name" value="Metalloproteases ('zincins'), catalytic domain"/>
    <property type="match status" value="1"/>
</dbReference>